<comment type="caution">
    <text evidence="1">The sequence shown here is derived from an EMBL/GenBank/DDBJ whole genome shotgun (WGS) entry which is preliminary data.</text>
</comment>
<sequence>MAEGFELFGEVLGGGIDREGAFREGLKEGGQAIDAIAKARIRVDTAKKRDELAGALREMGVPNPDELATIMLSGQANFPQATEGLGDLFELGERKNIADPETDIAGLERSRAAIGDSPFDPVKGVGAGLFTELFGEQAGEVQVAPTGQALIDQREQAARLSEARRLNPQDFLSPGTTINLGGTGPTGLDELIDTPTIVPDDFDPTAAVGLGGAVRNAANVIAGLGDFDVPAPETLKAKAIINQLATVSTLTGSVAIPGRPTNEVREALKGLEVHPANVLKGDAIAMANWRRQLAWYERQFEQTRKRLKAGVIKVGTTKYVDEVAAAQMLSGLLADFRAVMQAAEAAERKRRGEPDVFALPEGFSIVTEDINEEPTDEQ</sequence>
<gene>
    <name evidence="1" type="ORF">LCGC14_2005330</name>
</gene>
<dbReference type="EMBL" id="LAZR01022868">
    <property type="protein sequence ID" value="KKL80381.1"/>
    <property type="molecule type" value="Genomic_DNA"/>
</dbReference>
<reference evidence="1" key="1">
    <citation type="journal article" date="2015" name="Nature">
        <title>Complex archaea that bridge the gap between prokaryotes and eukaryotes.</title>
        <authorList>
            <person name="Spang A."/>
            <person name="Saw J.H."/>
            <person name="Jorgensen S.L."/>
            <person name="Zaremba-Niedzwiedzka K."/>
            <person name="Martijn J."/>
            <person name="Lind A.E."/>
            <person name="van Eijk R."/>
            <person name="Schleper C."/>
            <person name="Guy L."/>
            <person name="Ettema T.J."/>
        </authorList>
    </citation>
    <scope>NUCLEOTIDE SEQUENCE</scope>
</reference>
<protein>
    <submittedName>
        <fullName evidence="1">Uncharacterized protein</fullName>
    </submittedName>
</protein>
<dbReference type="AlphaFoldDB" id="A0A0F9FPK9"/>
<accession>A0A0F9FPK9</accession>
<organism evidence="1">
    <name type="scientific">marine sediment metagenome</name>
    <dbReference type="NCBI Taxonomy" id="412755"/>
    <lineage>
        <taxon>unclassified sequences</taxon>
        <taxon>metagenomes</taxon>
        <taxon>ecological metagenomes</taxon>
    </lineage>
</organism>
<proteinExistence type="predicted"/>
<evidence type="ECO:0000313" key="1">
    <source>
        <dbReference type="EMBL" id="KKL80381.1"/>
    </source>
</evidence>
<name>A0A0F9FPK9_9ZZZZ</name>